<protein>
    <submittedName>
        <fullName evidence="1">Uncharacterized protein</fullName>
    </submittedName>
</protein>
<dbReference type="EMBL" id="CP037452">
    <property type="protein sequence ID" value="QDV51580.1"/>
    <property type="molecule type" value="Genomic_DNA"/>
</dbReference>
<keyword evidence="2" id="KW-1185">Reference proteome</keyword>
<dbReference type="Proteomes" id="UP000318313">
    <property type="component" value="Chromosome"/>
</dbReference>
<name>A0A518IET5_9PLAN</name>
<evidence type="ECO:0000313" key="2">
    <source>
        <dbReference type="Proteomes" id="UP000318313"/>
    </source>
</evidence>
<accession>A0A518IET5</accession>
<reference evidence="1 2" key="1">
    <citation type="submission" date="2019-03" db="EMBL/GenBank/DDBJ databases">
        <title>Deep-cultivation of Planctomycetes and their phenomic and genomic characterization uncovers novel biology.</title>
        <authorList>
            <person name="Wiegand S."/>
            <person name="Jogler M."/>
            <person name="Boedeker C."/>
            <person name="Pinto D."/>
            <person name="Vollmers J."/>
            <person name="Rivas-Marin E."/>
            <person name="Kohn T."/>
            <person name="Peeters S.H."/>
            <person name="Heuer A."/>
            <person name="Rast P."/>
            <person name="Oberbeckmann S."/>
            <person name="Bunk B."/>
            <person name="Jeske O."/>
            <person name="Meyerdierks A."/>
            <person name="Storesund J.E."/>
            <person name="Kallscheuer N."/>
            <person name="Luecker S."/>
            <person name="Lage O.M."/>
            <person name="Pohl T."/>
            <person name="Merkel B.J."/>
            <person name="Hornburger P."/>
            <person name="Mueller R.-W."/>
            <person name="Bruemmer F."/>
            <person name="Labrenz M."/>
            <person name="Spormann A.M."/>
            <person name="Op den Camp H."/>
            <person name="Overmann J."/>
            <person name="Amann R."/>
            <person name="Jetten M.S.M."/>
            <person name="Mascher T."/>
            <person name="Medema M.H."/>
            <person name="Devos D.P."/>
            <person name="Kaster A.-K."/>
            <person name="Ovreas L."/>
            <person name="Rohde M."/>
            <person name="Galperin M.Y."/>
            <person name="Jogler C."/>
        </authorList>
    </citation>
    <scope>NUCLEOTIDE SEQUENCE [LARGE SCALE GENOMIC DNA]</scope>
    <source>
        <strain evidence="1 2">Enr17</strain>
    </source>
</reference>
<gene>
    <name evidence="1" type="ORF">Enr17x_36360</name>
</gene>
<dbReference type="AlphaFoldDB" id="A0A518IET5"/>
<evidence type="ECO:0000313" key="1">
    <source>
        <dbReference type="EMBL" id="QDV51580.1"/>
    </source>
</evidence>
<proteinExistence type="predicted"/>
<organism evidence="1 2">
    <name type="scientific">Gimesia fumaroli</name>
    <dbReference type="NCBI Taxonomy" id="2527976"/>
    <lineage>
        <taxon>Bacteria</taxon>
        <taxon>Pseudomonadati</taxon>
        <taxon>Planctomycetota</taxon>
        <taxon>Planctomycetia</taxon>
        <taxon>Planctomycetales</taxon>
        <taxon>Planctomycetaceae</taxon>
        <taxon>Gimesia</taxon>
    </lineage>
</organism>
<dbReference type="KEGG" id="gfm:Enr17x_36360"/>
<sequence>MDLLALILVPMWIIGSSIANAIFKFEVPPRAVFEIDADQFRMNLVSRESGDETFYKFPRQKISELRKNRFEKGLWLRVSGETMTRSGFITY</sequence>